<proteinExistence type="predicted"/>
<evidence type="ECO:0000313" key="1">
    <source>
        <dbReference type="EMBL" id="MBW4769107.1"/>
    </source>
</evidence>
<evidence type="ECO:0000313" key="2">
    <source>
        <dbReference type="Proteomes" id="UP000788426"/>
    </source>
</evidence>
<keyword evidence="2" id="KW-1185">Reference proteome</keyword>
<sequence length="406" mass="44924">MGTLLLSGWGVALAQTDSTATEKGATLAAAPVAVSAPTETVSKVKEEPKLSVKPTGRILFDAALFAPKNQKDLFNDGFGVPDARVGVAAKYDKWYAKVDIGYAYGKVGLKDILLQYTFNEHQLLRGGYFVHQFGLQSATSSSFKISMEEPMSQGIFGDPRLLGLMYVHNLDKFFGTFSFFTESNSMKMPSDQLGNQGFGMMSRLLYKPFTEDGKILHIGISGAFETPQYDKTAALNHKVYTLASPFPTRVAKITAIQARVENAKRLFKISPEITAAKGKLGIEAQYYYLTIARDNGFQNYKASGAYCSLRGLIKGPDYSYTHADGGIDTPKPGSMELVAAYNYTDLSDHKANILGGRANDWSLTYNYYLNKYMIWRLRASYTKVTDRAGYDNNHVGILETRLQVKF</sequence>
<protein>
    <submittedName>
        <fullName evidence="1">ATPase</fullName>
    </submittedName>
</protein>
<comment type="caution">
    <text evidence="1">The sequence shown here is derived from an EMBL/GenBank/DDBJ whole genome shotgun (WGS) entry which is preliminary data.</text>
</comment>
<dbReference type="EMBL" id="JAHXCT010000003">
    <property type="protein sequence ID" value="MBW4769107.1"/>
    <property type="molecule type" value="Genomic_DNA"/>
</dbReference>
<dbReference type="InterPro" id="IPR010870">
    <property type="entry name" value="Porin_O/P"/>
</dbReference>
<organism evidence="1 2">
    <name type="scientific">Hoylesella nanceiensis</name>
    <dbReference type="NCBI Taxonomy" id="425941"/>
    <lineage>
        <taxon>Bacteria</taxon>
        <taxon>Pseudomonadati</taxon>
        <taxon>Bacteroidota</taxon>
        <taxon>Bacteroidia</taxon>
        <taxon>Bacteroidales</taxon>
        <taxon>Prevotellaceae</taxon>
        <taxon>Hoylesella</taxon>
    </lineage>
</organism>
<name>A0ABS6YC10_9BACT</name>
<accession>A0ABS6YC10</accession>
<gene>
    <name evidence="1" type="ORF">KZO38_04955</name>
</gene>
<dbReference type="Proteomes" id="UP000788426">
    <property type="component" value="Unassembled WGS sequence"/>
</dbReference>
<reference evidence="1 2" key="1">
    <citation type="submission" date="2021-07" db="EMBL/GenBank/DDBJ databases">
        <title>Genomic diversity and antimicrobial resistance of Prevotella spp. isolated from chronic lung disease airways.</title>
        <authorList>
            <person name="Webb K.A."/>
            <person name="Olagoke O.S."/>
            <person name="Baird T."/>
            <person name="Neill J."/>
            <person name="Pham A."/>
            <person name="Wells T.J."/>
            <person name="Ramsay K.A."/>
            <person name="Bell S.C."/>
            <person name="Sarovich D.S."/>
            <person name="Price E.P."/>
        </authorList>
    </citation>
    <scope>NUCLEOTIDE SEQUENCE [LARGE SCALE GENOMIC DNA]</scope>
    <source>
        <strain evidence="1 2">SCHI0011.S.12</strain>
    </source>
</reference>
<dbReference type="Pfam" id="PF07396">
    <property type="entry name" value="Porin_O_P"/>
    <property type="match status" value="1"/>
</dbReference>